<feature type="coiled-coil region" evidence="1">
    <location>
        <begin position="280"/>
        <end position="325"/>
    </location>
</feature>
<reference evidence="3" key="1">
    <citation type="submission" date="2014-07" db="EMBL/GenBank/DDBJ databases">
        <authorList>
            <person name="Martin A.A"/>
            <person name="De Silva N."/>
        </authorList>
    </citation>
    <scope>NUCLEOTIDE SEQUENCE</scope>
</reference>
<evidence type="ECO:0000256" key="1">
    <source>
        <dbReference type="SAM" id="Coils"/>
    </source>
</evidence>
<sequence>MEKNFDNIDIHPNSEIHKSTLKVDLGEEKKSIAPMKKLMKPYLKKKLINSGIKQNNKNNETKSSIKKGEYNKNKTNPKKDSILKIETLTKKNEQLQKKIDSFEKKTKILDEDRYRLEKEKELISNNWERGKSIIYDEQHNIIELHKKLHRMKTAHSDYVLCLQKKIRSLSLKSEIYVSSTTQTENVYLEGIKDYKDEEIQTVEEINPNTMHTILRGSDTKLMEIITKNEREKMQMQSDYKFNMTQLEQNLKKEQDMKLRMFKNEKDAYIEEICANHSGTIAALEKDKENLHLELSDQISQLQIQLYELTEELKEKNDQNKLLKQETILMNERIDEINKEKEKFEKMKKLEVANDVLLKKEKNYVANLKKKISSQKDIIDIVLGEFRKLELERDSLIAEFEKCISASNSMVKQKRYLLNLKMTRTFNDLLKLKKEREI</sequence>
<evidence type="ECO:0000313" key="3">
    <source>
        <dbReference type="Proteomes" id="UP000035680"/>
    </source>
</evidence>
<feature type="coiled-coil region" evidence="1">
    <location>
        <begin position="78"/>
        <end position="112"/>
    </location>
</feature>
<feature type="region of interest" description="Disordered" evidence="2">
    <location>
        <begin position="49"/>
        <end position="78"/>
    </location>
</feature>
<organism evidence="3 4">
    <name type="scientific">Strongyloides venezuelensis</name>
    <name type="common">Threadworm</name>
    <dbReference type="NCBI Taxonomy" id="75913"/>
    <lineage>
        <taxon>Eukaryota</taxon>
        <taxon>Metazoa</taxon>
        <taxon>Ecdysozoa</taxon>
        <taxon>Nematoda</taxon>
        <taxon>Chromadorea</taxon>
        <taxon>Rhabditida</taxon>
        <taxon>Tylenchina</taxon>
        <taxon>Panagrolaimomorpha</taxon>
        <taxon>Strongyloidoidea</taxon>
        <taxon>Strongyloididae</taxon>
        <taxon>Strongyloides</taxon>
    </lineage>
</organism>
<reference evidence="4" key="2">
    <citation type="submission" date="2015-08" db="UniProtKB">
        <authorList>
            <consortium name="WormBaseParasite"/>
        </authorList>
    </citation>
    <scope>IDENTIFICATION</scope>
</reference>
<evidence type="ECO:0000256" key="2">
    <source>
        <dbReference type="SAM" id="MobiDB-lite"/>
    </source>
</evidence>
<feature type="compositionally biased region" description="Polar residues" evidence="2">
    <location>
        <begin position="51"/>
        <end position="62"/>
    </location>
</feature>
<dbReference type="AlphaFoldDB" id="A0A0K0FMD8"/>
<keyword evidence="1" id="KW-0175">Coiled coil</keyword>
<dbReference type="WBParaSite" id="SVE_1016500.1">
    <property type="protein sequence ID" value="SVE_1016500.1"/>
    <property type="gene ID" value="SVE_1016500"/>
</dbReference>
<dbReference type="Proteomes" id="UP000035680">
    <property type="component" value="Unassembled WGS sequence"/>
</dbReference>
<name>A0A0K0FMD8_STRVS</name>
<evidence type="ECO:0000313" key="4">
    <source>
        <dbReference type="WBParaSite" id="SVE_1016500.1"/>
    </source>
</evidence>
<protein>
    <submittedName>
        <fullName evidence="4">GAS domain-containing protein</fullName>
    </submittedName>
</protein>
<feature type="compositionally biased region" description="Basic and acidic residues" evidence="2">
    <location>
        <begin position="66"/>
        <end position="78"/>
    </location>
</feature>
<proteinExistence type="predicted"/>
<accession>A0A0K0FMD8</accession>
<keyword evidence="3" id="KW-1185">Reference proteome</keyword>